<reference evidence="8 9" key="2">
    <citation type="submission" date="2017-08" db="EMBL/GenBank/DDBJ databases">
        <title>WGS of novel Burkholderia cepaca complex species.</title>
        <authorList>
            <person name="Lipuma J."/>
            <person name="Spilker T."/>
        </authorList>
    </citation>
    <scope>NUCLEOTIDE SEQUENCE [LARGE SCALE GENOMIC DNA]</scope>
    <source>
        <strain evidence="8 9">AU17325</strain>
    </source>
</reference>
<evidence type="ECO:0000313" key="9">
    <source>
        <dbReference type="Proteomes" id="UP000214600"/>
    </source>
</evidence>
<comment type="caution">
    <text evidence="8">The sequence shown here is derived from an EMBL/GenBank/DDBJ whole genome shotgun (WGS) entry which is preliminary data.</text>
</comment>
<feature type="chain" id="PRO_5012782247" description="Lysozyme" evidence="7">
    <location>
        <begin position="21"/>
        <end position="184"/>
    </location>
</feature>
<evidence type="ECO:0000256" key="6">
    <source>
        <dbReference type="RuleBase" id="RU003788"/>
    </source>
</evidence>
<dbReference type="InterPro" id="IPR051018">
    <property type="entry name" value="Bacteriophage_GH24"/>
</dbReference>
<keyword evidence="4 6" id="KW-0378">Hydrolase</keyword>
<comment type="catalytic activity">
    <reaction evidence="1 6">
        <text>Hydrolysis of (1-&gt;4)-beta-linkages between N-acetylmuramic acid and N-acetyl-D-glucosamine residues in a peptidoglycan and between N-acetyl-D-glucosamine residues in chitodextrins.</text>
        <dbReference type="EC" id="3.2.1.17"/>
    </reaction>
</comment>
<keyword evidence="2 6" id="KW-0929">Antimicrobial</keyword>
<accession>A0A228IID7</accession>
<dbReference type="InterPro" id="IPR034690">
    <property type="entry name" value="Endolysin_T4_type"/>
</dbReference>
<dbReference type="GO" id="GO:0003796">
    <property type="term" value="F:lysozyme activity"/>
    <property type="evidence" value="ECO:0007669"/>
    <property type="project" value="UniProtKB-EC"/>
</dbReference>
<organism evidence="8 9">
    <name type="scientific">Burkholderia aenigmatica</name>
    <dbReference type="NCBI Taxonomy" id="2015348"/>
    <lineage>
        <taxon>Bacteria</taxon>
        <taxon>Pseudomonadati</taxon>
        <taxon>Pseudomonadota</taxon>
        <taxon>Betaproteobacteria</taxon>
        <taxon>Burkholderiales</taxon>
        <taxon>Burkholderiaceae</taxon>
        <taxon>Burkholderia</taxon>
        <taxon>Burkholderia cepacia complex</taxon>
    </lineage>
</organism>
<dbReference type="GO" id="GO:0042742">
    <property type="term" value="P:defense response to bacterium"/>
    <property type="evidence" value="ECO:0007669"/>
    <property type="project" value="UniProtKB-KW"/>
</dbReference>
<dbReference type="PANTHER" id="PTHR38107:SF3">
    <property type="entry name" value="LYSOZYME RRRD-RELATED"/>
    <property type="match status" value="1"/>
</dbReference>
<dbReference type="CDD" id="cd16900">
    <property type="entry name" value="endolysin_R21-like"/>
    <property type="match status" value="1"/>
</dbReference>
<dbReference type="HAMAP" id="MF_04110">
    <property type="entry name" value="ENDOLYSIN_T4"/>
    <property type="match status" value="1"/>
</dbReference>
<sequence>MAFQLSRKWLVGAASAAVVAAAPFVTGWEGWRNTVYKDQGGVSTVCAGHTDRIGTEKIAKRTYTNEECGRILIKDLNKDEAQLRASIGYDVPLTQGQEVILIDFVHNLGIGALNAGSLRPLLLRGDVDKACSKILEYKYARVGPGGSLQEVKGLRLRREAENRVCTGQTTVDQEAALRGVVLVQ</sequence>
<keyword evidence="3 6" id="KW-0081">Bacteriolytic enzyme</keyword>
<gene>
    <name evidence="8" type="ORF">CFB84_23290</name>
</gene>
<dbReference type="EMBL" id="NKFA01000008">
    <property type="protein sequence ID" value="OXI42164.1"/>
    <property type="molecule type" value="Genomic_DNA"/>
</dbReference>
<dbReference type="AlphaFoldDB" id="A0A228IID7"/>
<evidence type="ECO:0000256" key="4">
    <source>
        <dbReference type="ARBA" id="ARBA00022801"/>
    </source>
</evidence>
<feature type="signal peptide" evidence="7">
    <location>
        <begin position="1"/>
        <end position="20"/>
    </location>
</feature>
<dbReference type="Pfam" id="PF00959">
    <property type="entry name" value="Phage_lysozyme"/>
    <property type="match status" value="1"/>
</dbReference>
<comment type="similarity">
    <text evidence="6">Belongs to the glycosyl hydrolase 24 family.</text>
</comment>
<keyword evidence="7" id="KW-0732">Signal</keyword>
<dbReference type="GO" id="GO:0016998">
    <property type="term" value="P:cell wall macromolecule catabolic process"/>
    <property type="evidence" value="ECO:0007669"/>
    <property type="project" value="InterPro"/>
</dbReference>
<dbReference type="InterPro" id="IPR023347">
    <property type="entry name" value="Lysozyme_dom_sf"/>
</dbReference>
<dbReference type="RefSeq" id="WP_089452189.1">
    <property type="nucleotide sequence ID" value="NZ_NKFA01000008.1"/>
</dbReference>
<evidence type="ECO:0000256" key="2">
    <source>
        <dbReference type="ARBA" id="ARBA00022529"/>
    </source>
</evidence>
<proteinExistence type="inferred from homology"/>
<evidence type="ECO:0000256" key="5">
    <source>
        <dbReference type="ARBA" id="ARBA00023295"/>
    </source>
</evidence>
<keyword evidence="5 6" id="KW-0326">Glycosidase</keyword>
<protein>
    <recommendedName>
        <fullName evidence="6">Lysozyme</fullName>
        <ecNumber evidence="6">3.2.1.17</ecNumber>
    </recommendedName>
</protein>
<name>A0A228IID7_9BURK</name>
<dbReference type="SUPFAM" id="SSF53955">
    <property type="entry name" value="Lysozyme-like"/>
    <property type="match status" value="1"/>
</dbReference>
<dbReference type="OrthoDB" id="5327667at2"/>
<reference evidence="9" key="1">
    <citation type="submission" date="2017-06" db="EMBL/GenBank/DDBJ databases">
        <authorList>
            <person name="LiPuma J."/>
            <person name="Spilker T."/>
        </authorList>
    </citation>
    <scope>NUCLEOTIDE SEQUENCE [LARGE SCALE GENOMIC DNA]</scope>
    <source>
        <strain evidence="9">AU17325</strain>
    </source>
</reference>
<dbReference type="GO" id="GO:0009253">
    <property type="term" value="P:peptidoglycan catabolic process"/>
    <property type="evidence" value="ECO:0007669"/>
    <property type="project" value="InterPro"/>
</dbReference>
<evidence type="ECO:0000256" key="1">
    <source>
        <dbReference type="ARBA" id="ARBA00000632"/>
    </source>
</evidence>
<dbReference type="GO" id="GO:0031640">
    <property type="term" value="P:killing of cells of another organism"/>
    <property type="evidence" value="ECO:0007669"/>
    <property type="project" value="UniProtKB-KW"/>
</dbReference>
<evidence type="ECO:0000313" key="8">
    <source>
        <dbReference type="EMBL" id="OXI42164.1"/>
    </source>
</evidence>
<dbReference type="Proteomes" id="UP000214600">
    <property type="component" value="Unassembled WGS sequence"/>
</dbReference>
<dbReference type="InterPro" id="IPR002196">
    <property type="entry name" value="Glyco_hydro_24"/>
</dbReference>
<dbReference type="PANTHER" id="PTHR38107">
    <property type="match status" value="1"/>
</dbReference>
<evidence type="ECO:0000256" key="3">
    <source>
        <dbReference type="ARBA" id="ARBA00022638"/>
    </source>
</evidence>
<dbReference type="EC" id="3.2.1.17" evidence="6"/>
<dbReference type="Gene3D" id="1.10.530.40">
    <property type="match status" value="1"/>
</dbReference>
<evidence type="ECO:0000256" key="7">
    <source>
        <dbReference type="SAM" id="SignalP"/>
    </source>
</evidence>
<dbReference type="InterPro" id="IPR023346">
    <property type="entry name" value="Lysozyme-like_dom_sf"/>
</dbReference>